<accession>A0AA38FF00</accession>
<dbReference type="Proteomes" id="UP000824469">
    <property type="component" value="Unassembled WGS sequence"/>
</dbReference>
<comment type="caution">
    <text evidence="2">The sequence shown here is derived from an EMBL/GenBank/DDBJ whole genome shotgun (WGS) entry which is preliminary data.</text>
</comment>
<gene>
    <name evidence="2" type="ORF">KI387_008178</name>
</gene>
<sequence>GWLSERWGHRIESSEVIGVEIRWSFLDGGGRRGIGRSSTEAGGSNTMKAAGS</sequence>
<reference evidence="2 3" key="1">
    <citation type="journal article" date="2021" name="Nat. Plants">
        <title>The Taxus genome provides insights into paclitaxel biosynthesis.</title>
        <authorList>
            <person name="Xiong X."/>
            <person name="Gou J."/>
            <person name="Liao Q."/>
            <person name="Li Y."/>
            <person name="Zhou Q."/>
            <person name="Bi G."/>
            <person name="Li C."/>
            <person name="Du R."/>
            <person name="Wang X."/>
            <person name="Sun T."/>
            <person name="Guo L."/>
            <person name="Liang H."/>
            <person name="Lu P."/>
            <person name="Wu Y."/>
            <person name="Zhang Z."/>
            <person name="Ro D.K."/>
            <person name="Shang Y."/>
            <person name="Huang S."/>
            <person name="Yan J."/>
        </authorList>
    </citation>
    <scope>NUCLEOTIDE SEQUENCE [LARGE SCALE GENOMIC DNA]</scope>
    <source>
        <strain evidence="2">Ta-2019</strain>
    </source>
</reference>
<evidence type="ECO:0000313" key="2">
    <source>
        <dbReference type="EMBL" id="KAH9303774.1"/>
    </source>
</evidence>
<keyword evidence="3" id="KW-1185">Reference proteome</keyword>
<name>A0AA38FF00_TAXCH</name>
<proteinExistence type="predicted"/>
<feature type="region of interest" description="Disordered" evidence="1">
    <location>
        <begin position="31"/>
        <end position="52"/>
    </location>
</feature>
<feature type="non-terminal residue" evidence="2">
    <location>
        <position position="1"/>
    </location>
</feature>
<evidence type="ECO:0000313" key="3">
    <source>
        <dbReference type="Proteomes" id="UP000824469"/>
    </source>
</evidence>
<feature type="compositionally biased region" description="Polar residues" evidence="1">
    <location>
        <begin position="37"/>
        <end position="52"/>
    </location>
</feature>
<organism evidence="2 3">
    <name type="scientific">Taxus chinensis</name>
    <name type="common">Chinese yew</name>
    <name type="synonym">Taxus wallichiana var. chinensis</name>
    <dbReference type="NCBI Taxonomy" id="29808"/>
    <lineage>
        <taxon>Eukaryota</taxon>
        <taxon>Viridiplantae</taxon>
        <taxon>Streptophyta</taxon>
        <taxon>Embryophyta</taxon>
        <taxon>Tracheophyta</taxon>
        <taxon>Spermatophyta</taxon>
        <taxon>Pinopsida</taxon>
        <taxon>Pinidae</taxon>
        <taxon>Conifers II</taxon>
        <taxon>Cupressales</taxon>
        <taxon>Taxaceae</taxon>
        <taxon>Taxus</taxon>
    </lineage>
</organism>
<dbReference type="AlphaFoldDB" id="A0AA38FF00"/>
<feature type="non-terminal residue" evidence="2">
    <location>
        <position position="52"/>
    </location>
</feature>
<protein>
    <submittedName>
        <fullName evidence="2">Uncharacterized protein</fullName>
    </submittedName>
</protein>
<evidence type="ECO:0000256" key="1">
    <source>
        <dbReference type="SAM" id="MobiDB-lite"/>
    </source>
</evidence>
<dbReference type="EMBL" id="JAHRHJ020000008">
    <property type="protein sequence ID" value="KAH9303774.1"/>
    <property type="molecule type" value="Genomic_DNA"/>
</dbReference>